<dbReference type="NCBIfam" id="TIGR04057">
    <property type="entry name" value="SusC_RagA_signa"/>
    <property type="match status" value="1"/>
</dbReference>
<evidence type="ECO:0000256" key="7">
    <source>
        <dbReference type="PROSITE-ProRule" id="PRU01360"/>
    </source>
</evidence>
<dbReference type="Pfam" id="PF07715">
    <property type="entry name" value="Plug"/>
    <property type="match status" value="1"/>
</dbReference>
<dbReference type="Gene3D" id="2.40.170.20">
    <property type="entry name" value="TonB-dependent receptor, beta-barrel domain"/>
    <property type="match status" value="1"/>
</dbReference>
<evidence type="ECO:0000259" key="9">
    <source>
        <dbReference type="Pfam" id="PF07715"/>
    </source>
</evidence>
<dbReference type="InterPro" id="IPR036942">
    <property type="entry name" value="Beta-barrel_TonB_sf"/>
</dbReference>
<dbReference type="Proteomes" id="UP000450161">
    <property type="component" value="Unassembled WGS sequence"/>
</dbReference>
<protein>
    <submittedName>
        <fullName evidence="10">SusC/RagA family TonB-linked outer membrane protein</fullName>
    </submittedName>
</protein>
<gene>
    <name evidence="10" type="ORF">FYJ72_12530</name>
</gene>
<feature type="signal peptide" evidence="8">
    <location>
        <begin position="1"/>
        <end position="22"/>
    </location>
</feature>
<keyword evidence="8" id="KW-0732">Signal</keyword>
<dbReference type="SUPFAM" id="SSF56935">
    <property type="entry name" value="Porins"/>
    <property type="match status" value="1"/>
</dbReference>
<dbReference type="Gene3D" id="2.170.130.10">
    <property type="entry name" value="TonB-dependent receptor, plug domain"/>
    <property type="match status" value="1"/>
</dbReference>
<evidence type="ECO:0000313" key="10">
    <source>
        <dbReference type="EMBL" id="MST78463.1"/>
    </source>
</evidence>
<organism evidence="10 11">
    <name type="scientific">Segatella copri</name>
    <dbReference type="NCBI Taxonomy" id="165179"/>
    <lineage>
        <taxon>Bacteria</taxon>
        <taxon>Pseudomonadati</taxon>
        <taxon>Bacteroidota</taxon>
        <taxon>Bacteroidia</taxon>
        <taxon>Bacteroidales</taxon>
        <taxon>Prevotellaceae</taxon>
        <taxon>Segatella</taxon>
    </lineage>
</organism>
<proteinExistence type="inferred from homology"/>
<dbReference type="NCBIfam" id="TIGR04056">
    <property type="entry name" value="OMP_RagA_SusC"/>
    <property type="match status" value="1"/>
</dbReference>
<keyword evidence="5 7" id="KW-0472">Membrane</keyword>
<keyword evidence="4 7" id="KW-0812">Transmembrane</keyword>
<dbReference type="InterPro" id="IPR039426">
    <property type="entry name" value="TonB-dep_rcpt-like"/>
</dbReference>
<keyword evidence="6 7" id="KW-0998">Cell outer membrane</keyword>
<evidence type="ECO:0000256" key="2">
    <source>
        <dbReference type="ARBA" id="ARBA00022448"/>
    </source>
</evidence>
<reference evidence="10 11" key="1">
    <citation type="submission" date="2019-08" db="EMBL/GenBank/DDBJ databases">
        <title>In-depth cultivation of the pig gut microbiome towards novel bacterial diversity and tailored functional studies.</title>
        <authorList>
            <person name="Wylensek D."/>
            <person name="Hitch T.C.A."/>
            <person name="Clavel T."/>
        </authorList>
    </citation>
    <scope>NUCLEOTIDE SEQUENCE [LARGE SCALE GENOMIC DNA]</scope>
    <source>
        <strain evidence="10 11">LKV-178-WT-2C</strain>
    </source>
</reference>
<evidence type="ECO:0000256" key="3">
    <source>
        <dbReference type="ARBA" id="ARBA00022452"/>
    </source>
</evidence>
<comment type="similarity">
    <text evidence="7">Belongs to the TonB-dependent receptor family.</text>
</comment>
<comment type="subcellular location">
    <subcellularLocation>
        <location evidence="1 7">Cell outer membrane</location>
        <topology evidence="1 7">Multi-pass membrane protein</topology>
    </subcellularLocation>
</comment>
<dbReference type="Gene3D" id="2.60.40.1120">
    <property type="entry name" value="Carboxypeptidase-like, regulatory domain"/>
    <property type="match status" value="1"/>
</dbReference>
<dbReference type="EMBL" id="VUNF01000030">
    <property type="protein sequence ID" value="MST78463.1"/>
    <property type="molecule type" value="Genomic_DNA"/>
</dbReference>
<dbReference type="InterPro" id="IPR023997">
    <property type="entry name" value="TonB-dep_OMP_SusC/RagA_CS"/>
</dbReference>
<dbReference type="InterPro" id="IPR008969">
    <property type="entry name" value="CarboxyPept-like_regulatory"/>
</dbReference>
<dbReference type="PROSITE" id="PS52016">
    <property type="entry name" value="TONB_DEPENDENT_REC_3"/>
    <property type="match status" value="1"/>
</dbReference>
<dbReference type="InterPro" id="IPR023996">
    <property type="entry name" value="TonB-dep_OMP_SusC/RagA"/>
</dbReference>
<dbReference type="InterPro" id="IPR012910">
    <property type="entry name" value="Plug_dom"/>
</dbReference>
<evidence type="ECO:0000256" key="5">
    <source>
        <dbReference type="ARBA" id="ARBA00023136"/>
    </source>
</evidence>
<evidence type="ECO:0000256" key="4">
    <source>
        <dbReference type="ARBA" id="ARBA00022692"/>
    </source>
</evidence>
<evidence type="ECO:0000256" key="1">
    <source>
        <dbReference type="ARBA" id="ARBA00004571"/>
    </source>
</evidence>
<keyword evidence="3 7" id="KW-1134">Transmembrane beta strand</keyword>
<name>A0A6I2U151_9BACT</name>
<dbReference type="AlphaFoldDB" id="A0A6I2U151"/>
<dbReference type="GO" id="GO:0009279">
    <property type="term" value="C:cell outer membrane"/>
    <property type="evidence" value="ECO:0007669"/>
    <property type="project" value="UniProtKB-SubCell"/>
</dbReference>
<evidence type="ECO:0000313" key="11">
    <source>
        <dbReference type="Proteomes" id="UP000450161"/>
    </source>
</evidence>
<dbReference type="Pfam" id="PF13715">
    <property type="entry name" value="CarbopepD_reg_2"/>
    <property type="match status" value="1"/>
</dbReference>
<feature type="domain" description="TonB-dependent receptor plug" evidence="9">
    <location>
        <begin position="215"/>
        <end position="333"/>
    </location>
</feature>
<evidence type="ECO:0000256" key="6">
    <source>
        <dbReference type="ARBA" id="ARBA00023237"/>
    </source>
</evidence>
<accession>A0A6I2U151</accession>
<dbReference type="RefSeq" id="WP_154482579.1">
    <property type="nucleotide sequence ID" value="NZ_VUNF01000030.1"/>
</dbReference>
<keyword evidence="2 7" id="KW-0813">Transport</keyword>
<evidence type="ECO:0000256" key="8">
    <source>
        <dbReference type="SAM" id="SignalP"/>
    </source>
</evidence>
<dbReference type="InterPro" id="IPR037066">
    <property type="entry name" value="Plug_dom_sf"/>
</dbReference>
<comment type="caution">
    <text evidence="10">The sequence shown here is derived from an EMBL/GenBank/DDBJ whole genome shotgun (WGS) entry which is preliminary data.</text>
</comment>
<sequence>MKKTYFSTMGMALILGALPCWASSSPLEEVVQQRVLKATVTLKLDKVGVKVFFSEMKRQTGLDFVCSSELARHLSPITLHVSGADAAQVLDQVLGSRGCQWSRKGNIIMVTRKESKVQGYRLLKGYVKDEEGEAVIGAFVKVEGTDIQTVTDADGYYQIKVPASQSKVTYGYLGMDTASYMLASGSSNATHHVKMTSSNELKDVMVTGYQTISRERATGSYTIISKEDLEKRHSASLADALDGLVTGMQSEDDGRGGRKFTIRGTSTMNANKTPLVVVDGFPIMDNNDVDYKLSSNPNLTALERINPDDVESITVLKDAAAASIWGARSANGVIVITTKKGKKKNTVEVEAGTQFTIGSKQNVQHLTNLASSRETINYQKWVFNNDFLGDEYTQVIDNLNNCVSPSEVLLYQGLRWNTMSQADMNARLEALAQLDNRKQIKKYLLQTPVTSKTHASISANMGGWDTRASLQYEHEEGDFIGRHDNTWRADWQNSYRFNKMFSFNLGLNLVSNNRHSSQISYSDLSSIAPYEMLLNEDGSYATNWSADWNSDVLNTLYDWSGFSYRNMRYNLLEEARNRRNRISNTQMRTQMGLQVNLMEGLQFNSKFQYETSRYTSTSTSSEASFYVRNRVNYYTPVDENLLATGASALPMGAIVSEGKGKNHSALFRNDISLDRVFGEKHAVSAVLGNEISNYYYTAWTLPTLYGVTATSSGTQGQLGSFDTYDQSTGTIGGVPSEGREHLTDTWNHNRYVSFYGNASYMYDERYGVSVSARSDASNMVTSEARYRWSPLWSVGGMWNIYNEKWLKDHPLINRLTLRLTYGQNGNAPTSSSARTTISTESGYIDEFTGLYPGSISDYGNPTLRWEKTAITNVGLDFALFGNHLYGSVDYYHKKSTDVLGTVNMASVNGTSYGTFNNAAIRNEGIEVSLGAQGSMGDFSFGGNINWAYNKNEVTKLYIEASDVSSFMNNSYIPGYPMLSVFTFKYGGMENGMPTILDTDGNSYPISDMSVYYMAPEKLMHYQGTLVAPHTVSMNLSVSWKDLSVSAFLNGRFGGKMRMPFFNYTTLDISGMRTNVTQQVSDVMDQDGHVISNPSHMLPLPTVDAEGNALGKYDYMYWSFYFNNMDINIEKADYIYLSEIDLNYSLPKSLFSGKKWIRSIDVFGKLENVGLIWTANSKHYHPQYLPGSWEPQLTFTLGANVKF</sequence>
<feature type="chain" id="PRO_5026013653" evidence="8">
    <location>
        <begin position="23"/>
        <end position="1202"/>
    </location>
</feature>
<dbReference type="SUPFAM" id="SSF49464">
    <property type="entry name" value="Carboxypeptidase regulatory domain-like"/>
    <property type="match status" value="1"/>
</dbReference>